<dbReference type="Pfam" id="PF01412">
    <property type="entry name" value="ArfGap"/>
    <property type="match status" value="1"/>
</dbReference>
<evidence type="ECO:0000256" key="2">
    <source>
        <dbReference type="ARBA" id="ARBA00022723"/>
    </source>
</evidence>
<evidence type="ECO:0000313" key="9">
    <source>
        <dbReference type="WBParaSite" id="SBAD_0000188601-mRNA-1"/>
    </source>
</evidence>
<keyword evidence="8" id="KW-1185">Reference proteome</keyword>
<gene>
    <name evidence="7" type="ORF">SBAD_LOCUS1798</name>
</gene>
<dbReference type="OrthoDB" id="10266696at2759"/>
<reference evidence="7 8" key="2">
    <citation type="submission" date="2018-11" db="EMBL/GenBank/DDBJ databases">
        <authorList>
            <consortium name="Pathogen Informatics"/>
        </authorList>
    </citation>
    <scope>NUCLEOTIDE SEQUENCE [LARGE SCALE GENOMIC DNA]</scope>
</reference>
<evidence type="ECO:0000256" key="1">
    <source>
        <dbReference type="ARBA" id="ARBA00022468"/>
    </source>
</evidence>
<sequence length="404" mass="44179">MNTKSDKKFAEQQEKLQQILNDLLKDEENKYCADCEAKGPRWASWNLGVFLCIRCAGIHRNLGVHISKVKSVNLDTWTAQQVQYMRLIGNSTARAVYEANLPPTFRRPKSDNLVESFIKSKYVQKLYMKKGWVPPTVNTEEAAKQLEHELQSEAKSLQHLKHTKVRVTKREGVSNNAMTVKASVSASSAPNCSTPAEEELASINFGYGSFSAFADVSSIRSSQDSSTALGLNVIDLQAEGDIQLESSLSSYANPSQQTTQNCCNIRAKTDTQLLTPEPVSSNVTSCRKSKQDIMALYQQGSSDFSSGRPIDGVHPSFFSNATSCNSSIGSTSFQALATPSPYVASSADCLHFGGYNFDAGSSASGLPRSAYSTSCLPAPRSQPTLTRNDSSYDELVNSILMRRN</sequence>
<evidence type="ECO:0000313" key="8">
    <source>
        <dbReference type="Proteomes" id="UP000270296"/>
    </source>
</evidence>
<name>A0A183IDV4_9BILA</name>
<dbReference type="SUPFAM" id="SSF57863">
    <property type="entry name" value="ArfGap/RecO-like zinc finger"/>
    <property type="match status" value="1"/>
</dbReference>
<dbReference type="CDD" id="cd08839">
    <property type="entry name" value="ArfGap_SMAP"/>
    <property type="match status" value="1"/>
</dbReference>
<dbReference type="GO" id="GO:0005737">
    <property type="term" value="C:cytoplasm"/>
    <property type="evidence" value="ECO:0007669"/>
    <property type="project" value="TreeGrafter"/>
</dbReference>
<dbReference type="AlphaFoldDB" id="A0A183IDV4"/>
<dbReference type="InterPro" id="IPR001164">
    <property type="entry name" value="ArfGAP_dom"/>
</dbReference>
<keyword evidence="2" id="KW-0479">Metal-binding</keyword>
<keyword evidence="4" id="KW-0862">Zinc</keyword>
<protein>
    <submittedName>
        <fullName evidence="9">Arf-GAP domain-containing protein</fullName>
    </submittedName>
</protein>
<accession>A0A183IDV4</accession>
<dbReference type="Proteomes" id="UP000270296">
    <property type="component" value="Unassembled WGS sequence"/>
</dbReference>
<dbReference type="GO" id="GO:0008270">
    <property type="term" value="F:zinc ion binding"/>
    <property type="evidence" value="ECO:0007669"/>
    <property type="project" value="UniProtKB-KW"/>
</dbReference>
<dbReference type="WBParaSite" id="SBAD_0000188601-mRNA-1">
    <property type="protein sequence ID" value="SBAD_0000188601-mRNA-1"/>
    <property type="gene ID" value="SBAD_0000188601"/>
</dbReference>
<evidence type="ECO:0000256" key="3">
    <source>
        <dbReference type="ARBA" id="ARBA00022771"/>
    </source>
</evidence>
<dbReference type="SMART" id="SM00105">
    <property type="entry name" value="ArfGap"/>
    <property type="match status" value="1"/>
</dbReference>
<dbReference type="PROSITE" id="PS50115">
    <property type="entry name" value="ARFGAP"/>
    <property type="match status" value="1"/>
</dbReference>
<keyword evidence="1" id="KW-0343">GTPase activation</keyword>
<evidence type="ECO:0000259" key="6">
    <source>
        <dbReference type="PROSITE" id="PS50115"/>
    </source>
</evidence>
<dbReference type="InterPro" id="IPR044732">
    <property type="entry name" value="ArfGAP_SMAP1-like"/>
</dbReference>
<dbReference type="PRINTS" id="PR00405">
    <property type="entry name" value="REVINTRACTNG"/>
</dbReference>
<dbReference type="FunFam" id="1.10.220.150:FF:000009">
    <property type="entry name" value="stromal membrane-associated protein 1 isoform X1"/>
    <property type="match status" value="1"/>
</dbReference>
<dbReference type="EMBL" id="UZAM01006957">
    <property type="protein sequence ID" value="VDO95525.1"/>
    <property type="molecule type" value="Genomic_DNA"/>
</dbReference>
<reference evidence="9" key="1">
    <citation type="submission" date="2016-06" db="UniProtKB">
        <authorList>
            <consortium name="WormBaseParasite"/>
        </authorList>
    </citation>
    <scope>IDENTIFICATION</scope>
</reference>
<feature type="domain" description="Arf-GAP" evidence="6">
    <location>
        <begin position="17"/>
        <end position="140"/>
    </location>
</feature>
<dbReference type="InterPro" id="IPR051718">
    <property type="entry name" value="ARF_GTPase-activating"/>
</dbReference>
<dbReference type="InterPro" id="IPR037278">
    <property type="entry name" value="ARFGAP/RecO"/>
</dbReference>
<dbReference type="GO" id="GO:0005096">
    <property type="term" value="F:GTPase activator activity"/>
    <property type="evidence" value="ECO:0007669"/>
    <property type="project" value="UniProtKB-KW"/>
</dbReference>
<proteinExistence type="predicted"/>
<dbReference type="Gene3D" id="1.10.220.150">
    <property type="entry name" value="Arf GTPase activating protein"/>
    <property type="match status" value="1"/>
</dbReference>
<dbReference type="PANTHER" id="PTHR45705:SF1">
    <property type="entry name" value="FI20236P1"/>
    <property type="match status" value="1"/>
</dbReference>
<evidence type="ECO:0000313" key="7">
    <source>
        <dbReference type="EMBL" id="VDO95525.1"/>
    </source>
</evidence>
<organism evidence="9">
    <name type="scientific">Soboliphyme baturini</name>
    <dbReference type="NCBI Taxonomy" id="241478"/>
    <lineage>
        <taxon>Eukaryota</taxon>
        <taxon>Metazoa</taxon>
        <taxon>Ecdysozoa</taxon>
        <taxon>Nematoda</taxon>
        <taxon>Enoplea</taxon>
        <taxon>Dorylaimia</taxon>
        <taxon>Dioctophymatida</taxon>
        <taxon>Dioctophymatoidea</taxon>
        <taxon>Soboliphymatidae</taxon>
        <taxon>Soboliphyme</taxon>
    </lineage>
</organism>
<evidence type="ECO:0000256" key="4">
    <source>
        <dbReference type="ARBA" id="ARBA00022833"/>
    </source>
</evidence>
<evidence type="ECO:0000256" key="5">
    <source>
        <dbReference type="PROSITE-ProRule" id="PRU00288"/>
    </source>
</evidence>
<dbReference type="PANTHER" id="PTHR45705">
    <property type="entry name" value="FI20236P1"/>
    <property type="match status" value="1"/>
</dbReference>
<keyword evidence="3 5" id="KW-0863">Zinc-finger</keyword>
<dbReference type="InterPro" id="IPR038508">
    <property type="entry name" value="ArfGAP_dom_sf"/>
</dbReference>